<evidence type="ECO:0000313" key="2">
    <source>
        <dbReference type="Proteomes" id="UP000789508"/>
    </source>
</evidence>
<sequence length="150" mass="17171">MVTEVKSPKYHGKTLPDDMVKLENEMKDLLDKIIDDGIDTKDVVVCDLLVQDNLFVMDLKYDDIYQMILLNCFYLSRDHNDFGVFSKAAEVLMQVKMIMIQTSQLCVESLQTSSSAEDKVIPVWPEGSRMPPCQKMARPSYHIPIKVPLN</sequence>
<comment type="caution">
    <text evidence="1">The sequence shown here is derived from an EMBL/GenBank/DDBJ whole genome shotgun (WGS) entry which is preliminary data.</text>
</comment>
<dbReference type="OrthoDB" id="2429120at2759"/>
<protein>
    <submittedName>
        <fullName evidence="1">9553_t:CDS:1</fullName>
    </submittedName>
</protein>
<dbReference type="Proteomes" id="UP000789508">
    <property type="component" value="Unassembled WGS sequence"/>
</dbReference>
<name>A0A9N9GDI3_9GLOM</name>
<reference evidence="1" key="1">
    <citation type="submission" date="2021-06" db="EMBL/GenBank/DDBJ databases">
        <authorList>
            <person name="Kallberg Y."/>
            <person name="Tangrot J."/>
            <person name="Rosling A."/>
        </authorList>
    </citation>
    <scope>NUCLEOTIDE SEQUENCE</scope>
    <source>
        <strain evidence="1">FL130A</strain>
    </source>
</reference>
<evidence type="ECO:0000313" key="1">
    <source>
        <dbReference type="EMBL" id="CAG8594494.1"/>
    </source>
</evidence>
<keyword evidence="2" id="KW-1185">Reference proteome</keyword>
<proteinExistence type="predicted"/>
<dbReference type="EMBL" id="CAJVPS010003791">
    <property type="protein sequence ID" value="CAG8594494.1"/>
    <property type="molecule type" value="Genomic_DNA"/>
</dbReference>
<accession>A0A9N9GDI3</accession>
<gene>
    <name evidence="1" type="ORF">ALEPTO_LOCUS7854</name>
</gene>
<organism evidence="1 2">
    <name type="scientific">Ambispora leptoticha</name>
    <dbReference type="NCBI Taxonomy" id="144679"/>
    <lineage>
        <taxon>Eukaryota</taxon>
        <taxon>Fungi</taxon>
        <taxon>Fungi incertae sedis</taxon>
        <taxon>Mucoromycota</taxon>
        <taxon>Glomeromycotina</taxon>
        <taxon>Glomeromycetes</taxon>
        <taxon>Archaeosporales</taxon>
        <taxon>Ambisporaceae</taxon>
        <taxon>Ambispora</taxon>
    </lineage>
</organism>
<dbReference type="AlphaFoldDB" id="A0A9N9GDI3"/>